<comment type="caution">
    <text evidence="2">The sequence shown here is derived from an EMBL/GenBank/DDBJ whole genome shotgun (WGS) entry which is preliminary data.</text>
</comment>
<reference evidence="2" key="1">
    <citation type="submission" date="2023-01" db="EMBL/GenBank/DDBJ databases">
        <title>Genome assembly of the deep-sea coral Lophelia pertusa.</title>
        <authorList>
            <person name="Herrera S."/>
            <person name="Cordes E."/>
        </authorList>
    </citation>
    <scope>NUCLEOTIDE SEQUENCE</scope>
    <source>
        <strain evidence="2">USNM1676648</strain>
        <tissue evidence="2">Polyp</tissue>
    </source>
</reference>
<evidence type="ECO:0000313" key="3">
    <source>
        <dbReference type="Proteomes" id="UP001163046"/>
    </source>
</evidence>
<feature type="compositionally biased region" description="Basic and acidic residues" evidence="1">
    <location>
        <begin position="186"/>
        <end position="209"/>
    </location>
</feature>
<name>A0A9W9Z453_9CNID</name>
<sequence>MPDGIGNVHPSSRNMSDAATISPPTGIEAPNIESKVIDKNKEKGLKGSASVKTSDQADPTYVAKPPYGKGRGILAANFSGRTNKEVGAKASGSTQLPTKDEGKRIARNLGERVKDDQNNDPRGDERSEYRSEALKKDNQESKHNDQNIDESKPKDESPTGRSKDKNTTGLSPLNQDDASGSTLPCDAKETDQKKIKKEPAERSETDAARKSSSCENTDNHNLSQPEDQTERDGADQVPVTVIDASNDEATPPQDLLAPQAAEDSTAGNGGKFSNT</sequence>
<evidence type="ECO:0000256" key="1">
    <source>
        <dbReference type="SAM" id="MobiDB-lite"/>
    </source>
</evidence>
<organism evidence="2 3">
    <name type="scientific">Desmophyllum pertusum</name>
    <dbReference type="NCBI Taxonomy" id="174260"/>
    <lineage>
        <taxon>Eukaryota</taxon>
        <taxon>Metazoa</taxon>
        <taxon>Cnidaria</taxon>
        <taxon>Anthozoa</taxon>
        <taxon>Hexacorallia</taxon>
        <taxon>Scleractinia</taxon>
        <taxon>Caryophylliina</taxon>
        <taxon>Caryophylliidae</taxon>
        <taxon>Desmophyllum</taxon>
    </lineage>
</organism>
<feature type="compositionally biased region" description="Basic and acidic residues" evidence="1">
    <location>
        <begin position="98"/>
        <end position="166"/>
    </location>
</feature>
<feature type="compositionally biased region" description="Polar residues" evidence="1">
    <location>
        <begin position="9"/>
        <end position="23"/>
    </location>
</feature>
<feature type="compositionally biased region" description="Polar residues" evidence="1">
    <location>
        <begin position="210"/>
        <end position="226"/>
    </location>
</feature>
<dbReference type="Proteomes" id="UP001163046">
    <property type="component" value="Unassembled WGS sequence"/>
</dbReference>
<feature type="compositionally biased region" description="Basic and acidic residues" evidence="1">
    <location>
        <begin position="35"/>
        <end position="45"/>
    </location>
</feature>
<dbReference type="EMBL" id="MU826827">
    <property type="protein sequence ID" value="KAJ7374747.1"/>
    <property type="molecule type" value="Genomic_DNA"/>
</dbReference>
<dbReference type="AlphaFoldDB" id="A0A9W9Z453"/>
<accession>A0A9W9Z453</accession>
<keyword evidence="3" id="KW-1185">Reference proteome</keyword>
<protein>
    <submittedName>
        <fullName evidence="2">Uncharacterized protein</fullName>
    </submittedName>
</protein>
<evidence type="ECO:0000313" key="2">
    <source>
        <dbReference type="EMBL" id="KAJ7374747.1"/>
    </source>
</evidence>
<proteinExistence type="predicted"/>
<gene>
    <name evidence="2" type="ORF">OS493_005094</name>
</gene>
<feature type="compositionally biased region" description="Polar residues" evidence="1">
    <location>
        <begin position="167"/>
        <end position="182"/>
    </location>
</feature>
<feature type="region of interest" description="Disordered" evidence="1">
    <location>
        <begin position="1"/>
        <end position="275"/>
    </location>
</feature>